<evidence type="ECO:0000313" key="2">
    <source>
        <dbReference type="Proteomes" id="UP001172680"/>
    </source>
</evidence>
<gene>
    <name evidence="1" type="primary">NAB3</name>
    <name evidence="1" type="ORF">H2199_002240</name>
</gene>
<protein>
    <submittedName>
        <fullName evidence="1">Nuclear polyadenylated RNA-binding protein 3</fullName>
    </submittedName>
</protein>
<evidence type="ECO:0000313" key="1">
    <source>
        <dbReference type="EMBL" id="KAJ9647253.1"/>
    </source>
</evidence>
<accession>A0ACC2ZI68</accession>
<keyword evidence="2" id="KW-1185">Reference proteome</keyword>
<dbReference type="EMBL" id="JAPDRP010000005">
    <property type="protein sequence ID" value="KAJ9647253.1"/>
    <property type="molecule type" value="Genomic_DNA"/>
</dbReference>
<comment type="caution">
    <text evidence="1">The sequence shown here is derived from an EMBL/GenBank/DDBJ whole genome shotgun (WGS) entry which is preliminary data.</text>
</comment>
<organism evidence="1 2">
    <name type="scientific">Coniosporium tulheliwenetii</name>
    <dbReference type="NCBI Taxonomy" id="3383036"/>
    <lineage>
        <taxon>Eukaryota</taxon>
        <taxon>Fungi</taxon>
        <taxon>Dikarya</taxon>
        <taxon>Ascomycota</taxon>
        <taxon>Pezizomycotina</taxon>
        <taxon>Dothideomycetes</taxon>
        <taxon>Dothideomycetes incertae sedis</taxon>
        <taxon>Coniosporium</taxon>
    </lineage>
</organism>
<sequence>MAGASDKARFYLERSVPELHEYERKGIFSKRSDFEHVLNARASHPSDYARYATYEMNLEALRKKRINRLGIKAGGHAGQRRIFFILDRAVRKFPGDIGLWMQYIEFARAEKAIKKLNEILTSVLRMHTTKPELWTYAARYAFESQADMTNARSYMQRGLRFCRSSRALWLEYAKLEMSYVAKIAGRQHILGLDIDRAKKQDAAGDKSDADMITLPEVITEDINPSLGKDDAVDETALQNLASTPALTGAIPMAIFDAAMKEFKDDPALGEQFFDVFAEFDRHVVDHMLQHSPNAIPTLACYFRLPIVGVDPASAAFPSALGQCLERIRSALKQSPQVKAPLAERAIVWLLPLLRLDELDPAVHKVMSSSLRQFSKALAPGSSANTAAEGGKLAGIVGKLEQDKRHEDAQLLLSYGSKQRNSTDRLLHMTHSPPTEAPEFRGRTLTPVSPKPVHFPQASNVPILEKSMEPNFSESAAQMLAQSSAYQSQQQDQPSSDPSSSGSITYTDPAVANNGYSGIGGAAFQANGQDDYASSLAFDGDGQNNQDTATNQYYPHTQFYTTDASSEAASASQQTYRAPDPMSYNPFAGSPGAGAFAQQPPNHNGFQRLSQDYAPNSTLGDGAGGGVNIQTLLDNLASSTPQAPPPGVSGNSSSPHLPHASQSFSSSHTAPPPSSATLPGNPNLPPRPPPQEKPATHPNYAPGDDIRSYHPHSQKNPGAAYRSQTGLPPLLTAGANGLPPPPAPSFQQSTPISATKRTQSPATPNQRQRDPLQRRDGEDLDDADTPWGPEVQKIFDEFLQDERNYVTEGQWNKFPPNSRLFIGNLPTEKVTKRDLFHVFHKYGKLAQISIKQAYGFVQFLDGGAAYQALQNEQGATVRGRKMHLEISKPQRNTRNADGQNKNNANNRDGARKRSRSPDYTRGGNNQQQQRGIDRYTSGSHGGSQRDSYRSRDDYRPRRSPSPRGFHGGRGRDRSPDRYDGRRRSRSRSPYGRSRFRSPSPRRETDDDLPLPRRRPENVPDVQVIVLDDLDRNFIAYVERSFVDAGLKCDVLLLSSRLPEAAVVRRQILEGVQAVTKLRNVHQATGKIPLQVFDRTDGVDNVRFEEYENLEPSICAQLVLRAKQTHGAPQPQQPAYGMPSAAYGMPPVQYGLPPPQPPPQQYLPPQHLPAAMGNPSLSNTIANLDPSSLQQLLGAMQHQPSQAPQQPHQQAPPPALTADLARILGGAAPAPQHQTPAYNQPPQQMQGNPYGTLAGNPALASLLGGVGTPQQQAPQQQAPPQPPPQGQQQGQPDMQEIMAQLAKYRR</sequence>
<proteinExistence type="predicted"/>
<reference evidence="1" key="1">
    <citation type="submission" date="2022-10" db="EMBL/GenBank/DDBJ databases">
        <title>Culturing micro-colonial fungi from biological soil crusts in the Mojave desert and describing Neophaeococcomyces mojavensis, and introducing the new genera and species Taxawa tesnikishii.</title>
        <authorList>
            <person name="Kurbessoian T."/>
            <person name="Stajich J.E."/>
        </authorList>
    </citation>
    <scope>NUCLEOTIDE SEQUENCE</scope>
    <source>
        <strain evidence="1">JES_115</strain>
    </source>
</reference>
<dbReference type="Proteomes" id="UP001172680">
    <property type="component" value="Unassembled WGS sequence"/>
</dbReference>
<name>A0ACC2ZI68_9PEZI</name>